<keyword evidence="4" id="KW-0233">DNA recombination</keyword>
<dbReference type="SUPFAM" id="SSF56349">
    <property type="entry name" value="DNA breaking-rejoining enzymes"/>
    <property type="match status" value="2"/>
</dbReference>
<dbReference type="RefSeq" id="WP_184537998.1">
    <property type="nucleotide sequence ID" value="NZ_JACHMP010000002.1"/>
</dbReference>
<evidence type="ECO:0000256" key="1">
    <source>
        <dbReference type="ARBA" id="ARBA00008857"/>
    </source>
</evidence>
<sequence length="515" mass="57682">MAYPEKRGNRWRVHFKRPDGTWTSSSRDEHGQPFLTKDAAQSYGDAQELDIRRGIWRDPTLGQMTLQAWIDRWWPAQDVALGTRRNYRYVIETFVLPTFGRRALASITPVEVASWERSILTAGYAVNVATNARARLITILGDAVADGLIQANPALRPRKRGRKRAVGGRGIEKIWPTPFQVLLIAERAALVSGRDEEFVPPIAMGWTGMRWGEWVGLDRAHLRLGSIRVDWQLYEDAGRFYRLQPKDDSRRTIDLPPFLASLLSWMVQEHPDRRCQCAGGPPAEGGGETPCPGGQPYLWLGGGRIRKKGPKERQETVVETGHPRASNYLRRIWDPAVDGAHPKDGARRPPMPVLVDVADALWPGAPRAPWPMAKPGEEFVVPRGHGVPVYDIERNHLASWLPILQGLTPHGLRHGHKTWMAEDGIPEILQADRMGHAVPGMRGVYTHVSPAMREALLGALQARWEKALAQRAALSLRSPVPILDHLLEPFRTGRLKVISQPSPKRSEGPIRMITG</sequence>
<dbReference type="InterPro" id="IPR010998">
    <property type="entry name" value="Integrase_recombinase_N"/>
</dbReference>
<keyword evidence="3 5" id="KW-0238">DNA-binding</keyword>
<evidence type="ECO:0000313" key="7">
    <source>
        <dbReference type="EMBL" id="MBB5823811.1"/>
    </source>
</evidence>
<proteinExistence type="inferred from homology"/>
<dbReference type="InterPro" id="IPR044068">
    <property type="entry name" value="CB"/>
</dbReference>
<dbReference type="Proteomes" id="UP000540685">
    <property type="component" value="Unassembled WGS sequence"/>
</dbReference>
<evidence type="ECO:0000313" key="8">
    <source>
        <dbReference type="Proteomes" id="UP000540685"/>
    </source>
</evidence>
<dbReference type="Gene3D" id="1.10.150.130">
    <property type="match status" value="1"/>
</dbReference>
<dbReference type="GO" id="GO:0006310">
    <property type="term" value="P:DNA recombination"/>
    <property type="evidence" value="ECO:0007669"/>
    <property type="project" value="UniProtKB-KW"/>
</dbReference>
<dbReference type="InterPro" id="IPR011010">
    <property type="entry name" value="DNA_brk_join_enz"/>
</dbReference>
<dbReference type="PROSITE" id="PS51900">
    <property type="entry name" value="CB"/>
    <property type="match status" value="1"/>
</dbReference>
<protein>
    <submittedName>
        <fullName evidence="7">Integrase</fullName>
    </submittedName>
</protein>
<organism evidence="7 8">
    <name type="scientific">Streptosporangium becharense</name>
    <dbReference type="NCBI Taxonomy" id="1816182"/>
    <lineage>
        <taxon>Bacteria</taxon>
        <taxon>Bacillati</taxon>
        <taxon>Actinomycetota</taxon>
        <taxon>Actinomycetes</taxon>
        <taxon>Streptosporangiales</taxon>
        <taxon>Streptosporangiaceae</taxon>
        <taxon>Streptosporangium</taxon>
    </lineage>
</organism>
<dbReference type="InterPro" id="IPR053876">
    <property type="entry name" value="Phage_int_M"/>
</dbReference>
<name>A0A7W9MKK0_9ACTN</name>
<dbReference type="AlphaFoldDB" id="A0A7W9MKK0"/>
<keyword evidence="8" id="KW-1185">Reference proteome</keyword>
<dbReference type="PANTHER" id="PTHR30629:SF2">
    <property type="entry name" value="PROPHAGE INTEGRASE INTS-RELATED"/>
    <property type="match status" value="1"/>
</dbReference>
<evidence type="ECO:0000259" key="6">
    <source>
        <dbReference type="PROSITE" id="PS51900"/>
    </source>
</evidence>
<dbReference type="InterPro" id="IPR013762">
    <property type="entry name" value="Integrase-like_cat_sf"/>
</dbReference>
<feature type="domain" description="Core-binding (CB)" evidence="6">
    <location>
        <begin position="64"/>
        <end position="144"/>
    </location>
</feature>
<gene>
    <name evidence="7" type="ORF">F4562_006960</name>
</gene>
<evidence type="ECO:0000256" key="5">
    <source>
        <dbReference type="PROSITE-ProRule" id="PRU01248"/>
    </source>
</evidence>
<dbReference type="Gene3D" id="1.10.443.10">
    <property type="entry name" value="Intergrase catalytic core"/>
    <property type="match status" value="1"/>
</dbReference>
<dbReference type="Pfam" id="PF22022">
    <property type="entry name" value="Phage_int_M"/>
    <property type="match status" value="1"/>
</dbReference>
<comment type="caution">
    <text evidence="7">The sequence shown here is derived from an EMBL/GenBank/DDBJ whole genome shotgun (WGS) entry which is preliminary data.</text>
</comment>
<evidence type="ECO:0000256" key="4">
    <source>
        <dbReference type="ARBA" id="ARBA00023172"/>
    </source>
</evidence>
<dbReference type="GO" id="GO:0003677">
    <property type="term" value="F:DNA binding"/>
    <property type="evidence" value="ECO:0007669"/>
    <property type="project" value="UniProtKB-UniRule"/>
</dbReference>
<keyword evidence="2" id="KW-0229">DNA integration</keyword>
<reference evidence="7 8" key="1">
    <citation type="submission" date="2020-08" db="EMBL/GenBank/DDBJ databases">
        <title>Sequencing the genomes of 1000 actinobacteria strains.</title>
        <authorList>
            <person name="Klenk H.-P."/>
        </authorList>
    </citation>
    <scope>NUCLEOTIDE SEQUENCE [LARGE SCALE GENOMIC DNA]</scope>
    <source>
        <strain evidence="7 8">DSM 46887</strain>
    </source>
</reference>
<dbReference type="PANTHER" id="PTHR30629">
    <property type="entry name" value="PROPHAGE INTEGRASE"/>
    <property type="match status" value="1"/>
</dbReference>
<accession>A0A7W9MKK0</accession>
<dbReference type="EMBL" id="JACHMP010000002">
    <property type="protein sequence ID" value="MBB5823811.1"/>
    <property type="molecule type" value="Genomic_DNA"/>
</dbReference>
<evidence type="ECO:0000256" key="3">
    <source>
        <dbReference type="ARBA" id="ARBA00023125"/>
    </source>
</evidence>
<comment type="similarity">
    <text evidence="1">Belongs to the 'phage' integrase family.</text>
</comment>
<dbReference type="InterPro" id="IPR050808">
    <property type="entry name" value="Phage_Integrase"/>
</dbReference>
<dbReference type="GO" id="GO:0015074">
    <property type="term" value="P:DNA integration"/>
    <property type="evidence" value="ECO:0007669"/>
    <property type="project" value="UniProtKB-KW"/>
</dbReference>
<evidence type="ECO:0000256" key="2">
    <source>
        <dbReference type="ARBA" id="ARBA00022908"/>
    </source>
</evidence>